<organism evidence="10 11">
    <name type="scientific">Stephania japonica</name>
    <dbReference type="NCBI Taxonomy" id="461633"/>
    <lineage>
        <taxon>Eukaryota</taxon>
        <taxon>Viridiplantae</taxon>
        <taxon>Streptophyta</taxon>
        <taxon>Embryophyta</taxon>
        <taxon>Tracheophyta</taxon>
        <taxon>Spermatophyta</taxon>
        <taxon>Magnoliopsida</taxon>
        <taxon>Ranunculales</taxon>
        <taxon>Menispermaceae</taxon>
        <taxon>Menispermoideae</taxon>
        <taxon>Cissampelideae</taxon>
        <taxon>Stephania</taxon>
    </lineage>
</organism>
<keyword evidence="3" id="KW-0805">Transcription regulation</keyword>
<dbReference type="InterPro" id="IPR001005">
    <property type="entry name" value="SANT/Myb"/>
</dbReference>
<protein>
    <submittedName>
        <fullName evidence="10">Uncharacterized protein</fullName>
    </submittedName>
</protein>
<keyword evidence="5" id="KW-0804">Transcription</keyword>
<feature type="region of interest" description="Disordered" evidence="7">
    <location>
        <begin position="204"/>
        <end position="233"/>
    </location>
</feature>
<dbReference type="SMART" id="SM00717">
    <property type="entry name" value="SANT"/>
    <property type="match status" value="1"/>
</dbReference>
<gene>
    <name evidence="10" type="ORF">Sjap_003560</name>
</gene>
<accession>A0AAP0KPY5</accession>
<keyword evidence="6" id="KW-0539">Nucleus</keyword>
<feature type="domain" description="Myb-like" evidence="8">
    <location>
        <begin position="1"/>
        <end position="36"/>
    </location>
</feature>
<dbReference type="GO" id="GO:0005634">
    <property type="term" value="C:nucleus"/>
    <property type="evidence" value="ECO:0007669"/>
    <property type="project" value="UniProtKB-SubCell"/>
</dbReference>
<evidence type="ECO:0000256" key="2">
    <source>
        <dbReference type="ARBA" id="ARBA00022737"/>
    </source>
</evidence>
<evidence type="ECO:0000259" key="9">
    <source>
        <dbReference type="PROSITE" id="PS51294"/>
    </source>
</evidence>
<dbReference type="PROSITE" id="PS50090">
    <property type="entry name" value="MYB_LIKE"/>
    <property type="match status" value="1"/>
</dbReference>
<dbReference type="GO" id="GO:0000976">
    <property type="term" value="F:transcription cis-regulatory region binding"/>
    <property type="evidence" value="ECO:0007669"/>
    <property type="project" value="UniProtKB-ARBA"/>
</dbReference>
<feature type="domain" description="HTH myb-type" evidence="9">
    <location>
        <begin position="1"/>
        <end position="40"/>
    </location>
</feature>
<evidence type="ECO:0000256" key="3">
    <source>
        <dbReference type="ARBA" id="ARBA00023015"/>
    </source>
</evidence>
<comment type="caution">
    <text evidence="10">The sequence shown here is derived from an EMBL/GenBank/DDBJ whole genome shotgun (WGS) entry which is preliminary data.</text>
</comment>
<comment type="subcellular location">
    <subcellularLocation>
        <location evidence="1">Nucleus</location>
    </subcellularLocation>
</comment>
<dbReference type="EMBL" id="JBBNAE010000001">
    <property type="protein sequence ID" value="KAK9156080.1"/>
    <property type="molecule type" value="Genomic_DNA"/>
</dbReference>
<dbReference type="FunFam" id="1.10.10.60:FF:000394">
    <property type="entry name" value="MYB transcription factor"/>
    <property type="match status" value="1"/>
</dbReference>
<evidence type="ECO:0000313" key="10">
    <source>
        <dbReference type="EMBL" id="KAK9156080.1"/>
    </source>
</evidence>
<reference evidence="10 11" key="1">
    <citation type="submission" date="2024-01" db="EMBL/GenBank/DDBJ databases">
        <title>Genome assemblies of Stephania.</title>
        <authorList>
            <person name="Yang L."/>
        </authorList>
    </citation>
    <scope>NUCLEOTIDE SEQUENCE [LARGE SCALE GENOMIC DNA]</scope>
    <source>
        <strain evidence="10">QJT</strain>
        <tissue evidence="10">Leaf</tissue>
    </source>
</reference>
<dbReference type="InterPro" id="IPR015495">
    <property type="entry name" value="Myb_TF_plants"/>
</dbReference>
<proteinExistence type="predicted"/>
<sequence>MIIQLHSVLGNKWSAIAARLPGRTDNEIKNYWNTHIRKKLLRMGIDPVTHTPRLDLLDFSSILSTSSLYHSSHQFNPHVLQLVATLLSTQQQQKHENNISPELQSFHDHISTTSYHDQANSVQQFDHDHTNFCSTDFGYQDSNMLLGHSAGTTTASTELGLQDYGYLVSDANDLLSEQNLNFQSNYGAGANQLLQQCGLTSSVMSTPSSSSTPMNSSSTYINASSATNTEDERDSYCSERLMFEIANGFM</sequence>
<evidence type="ECO:0000259" key="8">
    <source>
        <dbReference type="PROSITE" id="PS50090"/>
    </source>
</evidence>
<dbReference type="AlphaFoldDB" id="A0AAP0KPY5"/>
<dbReference type="PANTHER" id="PTHR47994:SF5">
    <property type="entry name" value="F14D16.11-RELATED"/>
    <property type="match status" value="1"/>
</dbReference>
<dbReference type="CDD" id="cd00167">
    <property type="entry name" value="SANT"/>
    <property type="match status" value="1"/>
</dbReference>
<evidence type="ECO:0000256" key="1">
    <source>
        <dbReference type="ARBA" id="ARBA00004123"/>
    </source>
</evidence>
<name>A0AAP0KPY5_9MAGN</name>
<dbReference type="PROSITE" id="PS51294">
    <property type="entry name" value="HTH_MYB"/>
    <property type="match status" value="1"/>
</dbReference>
<keyword evidence="2" id="KW-0677">Repeat</keyword>
<evidence type="ECO:0000256" key="4">
    <source>
        <dbReference type="ARBA" id="ARBA00023125"/>
    </source>
</evidence>
<feature type="compositionally biased region" description="Low complexity" evidence="7">
    <location>
        <begin position="204"/>
        <end position="219"/>
    </location>
</feature>
<keyword evidence="11" id="KW-1185">Reference proteome</keyword>
<evidence type="ECO:0000256" key="6">
    <source>
        <dbReference type="ARBA" id="ARBA00023242"/>
    </source>
</evidence>
<dbReference type="Proteomes" id="UP001417504">
    <property type="component" value="Unassembled WGS sequence"/>
</dbReference>
<dbReference type="SUPFAM" id="SSF46689">
    <property type="entry name" value="Homeodomain-like"/>
    <property type="match status" value="1"/>
</dbReference>
<dbReference type="InterPro" id="IPR009057">
    <property type="entry name" value="Homeodomain-like_sf"/>
</dbReference>
<evidence type="ECO:0000256" key="5">
    <source>
        <dbReference type="ARBA" id="ARBA00023163"/>
    </source>
</evidence>
<dbReference type="Pfam" id="PF00249">
    <property type="entry name" value="Myb_DNA-binding"/>
    <property type="match status" value="1"/>
</dbReference>
<dbReference type="Gene3D" id="1.10.10.60">
    <property type="entry name" value="Homeodomain-like"/>
    <property type="match status" value="1"/>
</dbReference>
<dbReference type="PANTHER" id="PTHR47994">
    <property type="entry name" value="F14D16.11-RELATED"/>
    <property type="match status" value="1"/>
</dbReference>
<evidence type="ECO:0000256" key="7">
    <source>
        <dbReference type="SAM" id="MobiDB-lite"/>
    </source>
</evidence>
<evidence type="ECO:0000313" key="11">
    <source>
        <dbReference type="Proteomes" id="UP001417504"/>
    </source>
</evidence>
<keyword evidence="4" id="KW-0238">DNA-binding</keyword>
<dbReference type="InterPro" id="IPR017930">
    <property type="entry name" value="Myb_dom"/>
</dbReference>